<dbReference type="InterPro" id="IPR047817">
    <property type="entry name" value="ABC2_TM_bact-type"/>
</dbReference>
<comment type="caution">
    <text evidence="7">The sequence shown here is derived from an EMBL/GenBank/DDBJ whole genome shotgun (WGS) entry which is preliminary data.</text>
</comment>
<feature type="domain" description="ABC transmembrane type-2" evidence="6">
    <location>
        <begin position="25"/>
        <end position="253"/>
    </location>
</feature>
<feature type="transmembrane region" description="Helical" evidence="5">
    <location>
        <begin position="229"/>
        <end position="250"/>
    </location>
</feature>
<feature type="transmembrane region" description="Helical" evidence="5">
    <location>
        <begin position="205"/>
        <end position="223"/>
    </location>
</feature>
<dbReference type="Pfam" id="PF01061">
    <property type="entry name" value="ABC2_membrane"/>
    <property type="match status" value="1"/>
</dbReference>
<comment type="similarity">
    <text evidence="5">Belongs to the ABC-2 integral membrane protein family.</text>
</comment>
<dbReference type="InterPro" id="IPR000412">
    <property type="entry name" value="ABC_2_transport"/>
</dbReference>
<accession>A0A1F4S5X2</accession>
<dbReference type="InterPro" id="IPR051784">
    <property type="entry name" value="Nod_factor_ABC_transporter"/>
</dbReference>
<evidence type="ECO:0000256" key="2">
    <source>
        <dbReference type="ARBA" id="ARBA00022692"/>
    </source>
</evidence>
<comment type="subcellular location">
    <subcellularLocation>
        <location evidence="5">Cell membrane</location>
        <topology evidence="5">Multi-pass membrane protein</topology>
    </subcellularLocation>
    <subcellularLocation>
        <location evidence="1">Membrane</location>
        <topology evidence="1">Multi-pass membrane protein</topology>
    </subcellularLocation>
</comment>
<feature type="transmembrane region" description="Helical" evidence="5">
    <location>
        <begin position="172"/>
        <end position="193"/>
    </location>
</feature>
<organism evidence="7 8">
    <name type="scientific">candidate division WOR-1 bacterium RIFOXYB2_FULL_36_35</name>
    <dbReference type="NCBI Taxonomy" id="1802578"/>
    <lineage>
        <taxon>Bacteria</taxon>
        <taxon>Bacillati</taxon>
        <taxon>Saganbacteria</taxon>
    </lineage>
</organism>
<feature type="transmembrane region" description="Helical" evidence="5">
    <location>
        <begin position="141"/>
        <end position="166"/>
    </location>
</feature>
<dbReference type="GO" id="GO:0043190">
    <property type="term" value="C:ATP-binding cassette (ABC) transporter complex"/>
    <property type="evidence" value="ECO:0007669"/>
    <property type="project" value="InterPro"/>
</dbReference>
<keyword evidence="5" id="KW-1003">Cell membrane</keyword>
<proteinExistence type="inferred from homology"/>
<evidence type="ECO:0000313" key="8">
    <source>
        <dbReference type="Proteomes" id="UP000177905"/>
    </source>
</evidence>
<reference evidence="7 8" key="1">
    <citation type="journal article" date="2016" name="Nat. Commun.">
        <title>Thousands of microbial genomes shed light on interconnected biogeochemical processes in an aquifer system.</title>
        <authorList>
            <person name="Anantharaman K."/>
            <person name="Brown C.T."/>
            <person name="Hug L.A."/>
            <person name="Sharon I."/>
            <person name="Castelle C.J."/>
            <person name="Probst A.J."/>
            <person name="Thomas B.C."/>
            <person name="Singh A."/>
            <person name="Wilkins M.J."/>
            <person name="Karaoz U."/>
            <person name="Brodie E.L."/>
            <person name="Williams K.H."/>
            <person name="Hubbard S.S."/>
            <person name="Banfield J.F."/>
        </authorList>
    </citation>
    <scope>NUCLEOTIDE SEQUENCE [LARGE SCALE GENOMIC DNA]</scope>
</reference>
<sequence>MMNLSYRIYHVWKRNLVSYKRYIIPTLLVSLGEPLFFLLALGVGLGSYIGGFGGISYLKFLASGVIIISALFSATFECLYGTFVRMVHEKLFSALIVTPVSCEDIVAGEIAWGMTRAGISGVLMYIVSLFLGVAPTNPIIVILLFLLILSVGFVFSSFSMIITSFAPHIDFFSYYTTLFITPMFFFSGVFFPLDKMPDIIKLSSNFIPLSHAVIISRALFMGIVYPNLIWHFLALIVPGIIAFFAALFLMKRRIIK</sequence>
<dbReference type="InterPro" id="IPR013525">
    <property type="entry name" value="ABC2_TM"/>
</dbReference>
<dbReference type="AlphaFoldDB" id="A0A1F4S5X2"/>
<dbReference type="PANTHER" id="PTHR43229:SF2">
    <property type="entry name" value="NODULATION PROTEIN J"/>
    <property type="match status" value="1"/>
</dbReference>
<dbReference type="Proteomes" id="UP000177905">
    <property type="component" value="Unassembled WGS sequence"/>
</dbReference>
<evidence type="ECO:0000256" key="3">
    <source>
        <dbReference type="ARBA" id="ARBA00022989"/>
    </source>
</evidence>
<feature type="transmembrane region" description="Helical" evidence="5">
    <location>
        <begin position="57"/>
        <end position="79"/>
    </location>
</feature>
<protein>
    <recommendedName>
        <fullName evidence="5">Transport permease protein</fullName>
    </recommendedName>
</protein>
<evidence type="ECO:0000256" key="4">
    <source>
        <dbReference type="ARBA" id="ARBA00023136"/>
    </source>
</evidence>
<feature type="transmembrane region" description="Helical" evidence="5">
    <location>
        <begin position="117"/>
        <end position="134"/>
    </location>
</feature>
<evidence type="ECO:0000313" key="7">
    <source>
        <dbReference type="EMBL" id="OGC15799.1"/>
    </source>
</evidence>
<evidence type="ECO:0000259" key="6">
    <source>
        <dbReference type="PROSITE" id="PS51012"/>
    </source>
</evidence>
<keyword evidence="2 5" id="KW-0812">Transmembrane</keyword>
<dbReference type="PROSITE" id="PS51012">
    <property type="entry name" value="ABC_TM2"/>
    <property type="match status" value="1"/>
</dbReference>
<dbReference type="GO" id="GO:0140359">
    <property type="term" value="F:ABC-type transporter activity"/>
    <property type="evidence" value="ECO:0007669"/>
    <property type="project" value="InterPro"/>
</dbReference>
<evidence type="ECO:0000256" key="5">
    <source>
        <dbReference type="RuleBase" id="RU361157"/>
    </source>
</evidence>
<dbReference type="EMBL" id="MEUA01000017">
    <property type="protein sequence ID" value="OGC15799.1"/>
    <property type="molecule type" value="Genomic_DNA"/>
</dbReference>
<name>A0A1F4S5X2_UNCSA</name>
<keyword evidence="3 5" id="KW-1133">Transmembrane helix</keyword>
<dbReference type="PIRSF" id="PIRSF006648">
    <property type="entry name" value="DrrB"/>
    <property type="match status" value="1"/>
</dbReference>
<evidence type="ECO:0000256" key="1">
    <source>
        <dbReference type="ARBA" id="ARBA00004141"/>
    </source>
</evidence>
<dbReference type="PANTHER" id="PTHR43229">
    <property type="entry name" value="NODULATION PROTEIN J"/>
    <property type="match status" value="1"/>
</dbReference>
<gene>
    <name evidence="7" type="ORF">A2290_05625</name>
</gene>
<keyword evidence="5" id="KW-0813">Transport</keyword>
<keyword evidence="4 5" id="KW-0472">Membrane</keyword>
<dbReference type="PRINTS" id="PR00164">
    <property type="entry name" value="ABC2TRNSPORT"/>
</dbReference>